<evidence type="ECO:0008006" key="4">
    <source>
        <dbReference type="Google" id="ProtNLM"/>
    </source>
</evidence>
<accession>A0ABQ5GTS5</accession>
<keyword evidence="3" id="KW-1185">Reference proteome</keyword>
<dbReference type="Proteomes" id="UP001151760">
    <property type="component" value="Unassembled WGS sequence"/>
</dbReference>
<feature type="region of interest" description="Disordered" evidence="1">
    <location>
        <begin position="29"/>
        <end position="56"/>
    </location>
</feature>
<evidence type="ECO:0000313" key="3">
    <source>
        <dbReference type="Proteomes" id="UP001151760"/>
    </source>
</evidence>
<reference evidence="2" key="1">
    <citation type="journal article" date="2022" name="Int. J. Mol. Sci.">
        <title>Draft Genome of Tanacetum Coccineum: Genomic Comparison of Closely Related Tanacetum-Family Plants.</title>
        <authorList>
            <person name="Yamashiro T."/>
            <person name="Shiraishi A."/>
            <person name="Nakayama K."/>
            <person name="Satake H."/>
        </authorList>
    </citation>
    <scope>NUCLEOTIDE SEQUENCE</scope>
</reference>
<gene>
    <name evidence="2" type="ORF">Tco_1045419</name>
</gene>
<proteinExistence type="predicted"/>
<evidence type="ECO:0000313" key="2">
    <source>
        <dbReference type="EMBL" id="GJT78694.1"/>
    </source>
</evidence>
<feature type="compositionally biased region" description="Basic and acidic residues" evidence="1">
    <location>
        <begin position="29"/>
        <end position="38"/>
    </location>
</feature>
<sequence>MAPKKAPALTEANINRLIQERIDESIAAERERVQRENNPEVTSPAPTPAPTTNLATNPAPVVLLQVLGHKSMAMMTEEFCPPEEIQRMEHELWNLNVKDYNITAYTTHFNELILLCREWFP</sequence>
<comment type="caution">
    <text evidence="2">The sequence shown here is derived from an EMBL/GenBank/DDBJ whole genome shotgun (WGS) entry which is preliminary data.</text>
</comment>
<name>A0ABQ5GTS5_9ASTR</name>
<dbReference type="EMBL" id="BQNB010018826">
    <property type="protein sequence ID" value="GJT78694.1"/>
    <property type="molecule type" value="Genomic_DNA"/>
</dbReference>
<evidence type="ECO:0000256" key="1">
    <source>
        <dbReference type="SAM" id="MobiDB-lite"/>
    </source>
</evidence>
<protein>
    <recommendedName>
        <fullName evidence="4">Gag protein</fullName>
    </recommendedName>
</protein>
<organism evidence="2 3">
    <name type="scientific">Tanacetum coccineum</name>
    <dbReference type="NCBI Taxonomy" id="301880"/>
    <lineage>
        <taxon>Eukaryota</taxon>
        <taxon>Viridiplantae</taxon>
        <taxon>Streptophyta</taxon>
        <taxon>Embryophyta</taxon>
        <taxon>Tracheophyta</taxon>
        <taxon>Spermatophyta</taxon>
        <taxon>Magnoliopsida</taxon>
        <taxon>eudicotyledons</taxon>
        <taxon>Gunneridae</taxon>
        <taxon>Pentapetalae</taxon>
        <taxon>asterids</taxon>
        <taxon>campanulids</taxon>
        <taxon>Asterales</taxon>
        <taxon>Asteraceae</taxon>
        <taxon>Asteroideae</taxon>
        <taxon>Anthemideae</taxon>
        <taxon>Anthemidinae</taxon>
        <taxon>Tanacetum</taxon>
    </lineage>
</organism>
<reference evidence="2" key="2">
    <citation type="submission" date="2022-01" db="EMBL/GenBank/DDBJ databases">
        <authorList>
            <person name="Yamashiro T."/>
            <person name="Shiraishi A."/>
            <person name="Satake H."/>
            <person name="Nakayama K."/>
        </authorList>
    </citation>
    <scope>NUCLEOTIDE SEQUENCE</scope>
</reference>